<keyword evidence="2" id="KW-0614">Plasmid</keyword>
<accession>A0A5Q4ZYT9</accession>
<evidence type="ECO:0000313" key="2">
    <source>
        <dbReference type="EMBL" id="VVV07038.1"/>
    </source>
</evidence>
<evidence type="ECO:0000259" key="1">
    <source>
        <dbReference type="Pfam" id="PF18847"/>
    </source>
</evidence>
<name>A0A5Q4ZYT9_9GAMM</name>
<protein>
    <recommendedName>
        <fullName evidence="1">Large polyvalent protein associated domain-containing protein</fullName>
    </recommendedName>
</protein>
<dbReference type="AlphaFoldDB" id="A0A5Q4ZYT9"/>
<organism evidence="2">
    <name type="scientific">Aliivibrio wodanis</name>
    <dbReference type="NCBI Taxonomy" id="80852"/>
    <lineage>
        <taxon>Bacteria</taxon>
        <taxon>Pseudomonadati</taxon>
        <taxon>Pseudomonadota</taxon>
        <taxon>Gammaproteobacteria</taxon>
        <taxon>Vibrionales</taxon>
        <taxon>Vibrionaceae</taxon>
        <taxon>Aliivibrio</taxon>
    </lineage>
</organism>
<sequence length="364" mass="40759">MTVQAAKNFKGIISRGSWVEMSLYNRGLGVVVSMENSSYESVSQLNTVGGGHVNVVFLSGHMMKHIPETLLRQGTQYGIIEGKALASEETIYNLVYGAQKRDQEILSQKEEEQLAFNTAREMISNDEAYSHLSQIEKYAGGAAVAKNIRKDLKRNFLGHKFSVKSDYHRVLIEWVDGPTIEAVDAIMDKYQAGNKYSPFNEEFGGVERVSTVRQFSDAAIQKTIDTLTTIYSSNQTNLITVDNFRKGALHSVFFEECQFDDVSKLLHCELSIIPFFQKTTKKLYNSPDTHAAVLIDSISMNSFEAIVHDRHAKYLVSLSGDVAVSSTTALLKHAQSLRGSYSDQRQGFIFNLKNDAQRFQLAHS</sequence>
<dbReference type="EMBL" id="LR721753">
    <property type="protein sequence ID" value="VVV07038.1"/>
    <property type="molecule type" value="Genomic_DNA"/>
</dbReference>
<gene>
    <name evidence="2" type="ORF">AW0309160_04532</name>
</gene>
<reference evidence="2" key="1">
    <citation type="submission" date="2019-09" db="EMBL/GenBank/DDBJ databases">
        <authorList>
            <person name="Hjerde E."/>
        </authorList>
    </citation>
    <scope>NUCLEOTIDE SEQUENCE [LARGE SCALE GENOMIC DNA]</scope>
    <source>
        <strain evidence="2">06/09/160</strain>
        <plasmid evidence="2">pAWOD_2</plasmid>
    </source>
</reference>
<feature type="domain" description="Large polyvalent protein associated" evidence="1">
    <location>
        <begin position="143"/>
        <end position="213"/>
    </location>
</feature>
<dbReference type="Pfam" id="PF18847">
    <property type="entry name" value="LPD29"/>
    <property type="match status" value="1"/>
</dbReference>
<proteinExistence type="predicted"/>
<dbReference type="InterPro" id="IPR041311">
    <property type="entry name" value="LPD29"/>
</dbReference>
<geneLocation type="plasmid" evidence="2">
    <name>pAWOD_2</name>
</geneLocation>
<dbReference type="RefSeq" id="WP_192957920.1">
    <property type="nucleotide sequence ID" value="NZ_LR721753.1"/>
</dbReference>